<dbReference type="EMBL" id="BOMW01000080">
    <property type="protein sequence ID" value="GIF09265.1"/>
    <property type="molecule type" value="Genomic_DNA"/>
</dbReference>
<feature type="transmembrane region" description="Helical" evidence="7">
    <location>
        <begin position="381"/>
        <end position="401"/>
    </location>
</feature>
<feature type="transmembrane region" description="Helical" evidence="7">
    <location>
        <begin position="171"/>
        <end position="192"/>
    </location>
</feature>
<dbReference type="PANTHER" id="PTHR23517">
    <property type="entry name" value="RESISTANCE PROTEIN MDTM, PUTATIVE-RELATED-RELATED"/>
    <property type="match status" value="1"/>
</dbReference>
<evidence type="ECO:0000256" key="1">
    <source>
        <dbReference type="ARBA" id="ARBA00004651"/>
    </source>
</evidence>
<dbReference type="Pfam" id="PF07690">
    <property type="entry name" value="MFS_1"/>
    <property type="match status" value="1"/>
</dbReference>
<feature type="transmembrane region" description="Helical" evidence="7">
    <location>
        <begin position="255"/>
        <end position="276"/>
    </location>
</feature>
<feature type="transmembrane region" description="Helical" evidence="7">
    <location>
        <begin position="49"/>
        <end position="71"/>
    </location>
</feature>
<dbReference type="PANTHER" id="PTHR23517:SF2">
    <property type="entry name" value="MULTIDRUG RESISTANCE PROTEIN MDTH"/>
    <property type="match status" value="1"/>
</dbReference>
<comment type="subcellular location">
    <subcellularLocation>
        <location evidence="1">Cell membrane</location>
        <topology evidence="1">Multi-pass membrane protein</topology>
    </subcellularLocation>
</comment>
<keyword evidence="6 7" id="KW-0472">Membrane</keyword>
<reference evidence="8" key="1">
    <citation type="submission" date="2021-01" db="EMBL/GenBank/DDBJ databases">
        <title>Whole genome shotgun sequence of Actinoplanes siamensis NBRC 109076.</title>
        <authorList>
            <person name="Komaki H."/>
            <person name="Tamura T."/>
        </authorList>
    </citation>
    <scope>NUCLEOTIDE SEQUENCE</scope>
    <source>
        <strain evidence="8">NBRC 109076</strain>
    </source>
</reference>
<dbReference type="InterPro" id="IPR011701">
    <property type="entry name" value="MFS"/>
</dbReference>
<evidence type="ECO:0000256" key="4">
    <source>
        <dbReference type="ARBA" id="ARBA00022692"/>
    </source>
</evidence>
<keyword evidence="2" id="KW-0813">Transport</keyword>
<feature type="transmembrane region" description="Helical" evidence="7">
    <location>
        <begin position="20"/>
        <end position="43"/>
    </location>
</feature>
<dbReference type="InterPro" id="IPR050171">
    <property type="entry name" value="MFS_Transporters"/>
</dbReference>
<evidence type="ECO:0000256" key="7">
    <source>
        <dbReference type="SAM" id="Phobius"/>
    </source>
</evidence>
<dbReference type="AlphaFoldDB" id="A0A919TPW9"/>
<feature type="transmembrane region" description="Helical" evidence="7">
    <location>
        <begin position="313"/>
        <end position="332"/>
    </location>
</feature>
<proteinExistence type="predicted"/>
<protein>
    <submittedName>
        <fullName evidence="8">MFS transporter</fullName>
    </submittedName>
</protein>
<evidence type="ECO:0000256" key="6">
    <source>
        <dbReference type="ARBA" id="ARBA00023136"/>
    </source>
</evidence>
<dbReference type="SUPFAM" id="SSF103473">
    <property type="entry name" value="MFS general substrate transporter"/>
    <property type="match status" value="1"/>
</dbReference>
<keyword evidence="4 7" id="KW-0812">Transmembrane</keyword>
<evidence type="ECO:0000313" key="8">
    <source>
        <dbReference type="EMBL" id="GIF09265.1"/>
    </source>
</evidence>
<keyword evidence="9" id="KW-1185">Reference proteome</keyword>
<sequence>MRMSLWARFGLPETRGRGPLVTAVVIDSLGSGLFMPFVVLVFLNITPMSLATVGLGLSVAAVLALPTSVVFGVIVDAVGPKRVVVASNLVQAAGFMGYFWVESPWQLVVAGFVVNAGQNMFWTANGALVGLAANPGERARWFAMLRMLRNAGIGLGALAAVSMQFNGASGYRLLILGNAISFVVAALFTSLWRQPASEPAAPDTTEKPRGRGYRSVLADRAFGIAIAANALFVLCTLVLTLVLTVYVTETLNQPAWASSALFTLATVLVVVAQTTVTRHTEGHSQVRVLQLAAVLWAASFGVFWAVLGTPPALALTVLVIGVICYTAAEIVFSPAMSSLVLSLSAPSNRGRYFAVQQLSWSIPSALAPAVLTGLLSRGAAVLWAGLIAACAIIIALLAVLARTMPPGRAATPADPASRPGVDKS</sequence>
<dbReference type="GO" id="GO:0005886">
    <property type="term" value="C:plasma membrane"/>
    <property type="evidence" value="ECO:0007669"/>
    <property type="project" value="UniProtKB-SubCell"/>
</dbReference>
<accession>A0A919TPW9</accession>
<gene>
    <name evidence="8" type="ORF">Asi03nite_68030</name>
</gene>
<dbReference type="Proteomes" id="UP000629619">
    <property type="component" value="Unassembled WGS sequence"/>
</dbReference>
<organism evidence="8 9">
    <name type="scientific">Actinoplanes siamensis</name>
    <dbReference type="NCBI Taxonomy" id="1223317"/>
    <lineage>
        <taxon>Bacteria</taxon>
        <taxon>Bacillati</taxon>
        <taxon>Actinomycetota</taxon>
        <taxon>Actinomycetes</taxon>
        <taxon>Micromonosporales</taxon>
        <taxon>Micromonosporaceae</taxon>
        <taxon>Actinoplanes</taxon>
    </lineage>
</organism>
<name>A0A919TPW9_9ACTN</name>
<evidence type="ECO:0000256" key="5">
    <source>
        <dbReference type="ARBA" id="ARBA00022989"/>
    </source>
</evidence>
<evidence type="ECO:0000256" key="2">
    <source>
        <dbReference type="ARBA" id="ARBA00022448"/>
    </source>
</evidence>
<dbReference type="InterPro" id="IPR036259">
    <property type="entry name" value="MFS_trans_sf"/>
</dbReference>
<dbReference type="Gene3D" id="1.20.1250.20">
    <property type="entry name" value="MFS general substrate transporter like domains"/>
    <property type="match status" value="1"/>
</dbReference>
<feature type="transmembrane region" description="Helical" evidence="7">
    <location>
        <begin position="288"/>
        <end position="307"/>
    </location>
</feature>
<keyword evidence="3" id="KW-1003">Cell membrane</keyword>
<comment type="caution">
    <text evidence="8">The sequence shown here is derived from an EMBL/GenBank/DDBJ whole genome shotgun (WGS) entry which is preliminary data.</text>
</comment>
<evidence type="ECO:0000313" key="9">
    <source>
        <dbReference type="Proteomes" id="UP000629619"/>
    </source>
</evidence>
<dbReference type="RefSeq" id="WP_203684588.1">
    <property type="nucleotide sequence ID" value="NZ_BOMW01000080.1"/>
</dbReference>
<dbReference type="GO" id="GO:0022857">
    <property type="term" value="F:transmembrane transporter activity"/>
    <property type="evidence" value="ECO:0007669"/>
    <property type="project" value="InterPro"/>
</dbReference>
<keyword evidence="5 7" id="KW-1133">Transmembrane helix</keyword>
<feature type="transmembrane region" description="Helical" evidence="7">
    <location>
        <begin position="221"/>
        <end position="243"/>
    </location>
</feature>
<evidence type="ECO:0000256" key="3">
    <source>
        <dbReference type="ARBA" id="ARBA00022475"/>
    </source>
</evidence>